<dbReference type="InterPro" id="IPR027417">
    <property type="entry name" value="P-loop_NTPase"/>
</dbReference>
<evidence type="ECO:0000313" key="2">
    <source>
        <dbReference type="Proteomes" id="UP001500707"/>
    </source>
</evidence>
<organism evidence="1 2">
    <name type="scientific">Streptomyces osmaniensis</name>
    <dbReference type="NCBI Taxonomy" id="593134"/>
    <lineage>
        <taxon>Bacteria</taxon>
        <taxon>Bacillati</taxon>
        <taxon>Actinomycetota</taxon>
        <taxon>Actinomycetes</taxon>
        <taxon>Kitasatosporales</taxon>
        <taxon>Streptomycetaceae</taxon>
        <taxon>Streptomyces</taxon>
    </lineage>
</organism>
<dbReference type="EMBL" id="BAABCE010000002">
    <property type="protein sequence ID" value="GAA3530517.1"/>
    <property type="molecule type" value="Genomic_DNA"/>
</dbReference>
<comment type="caution">
    <text evidence="1">The sequence shown here is derived from an EMBL/GenBank/DDBJ whole genome shotgun (WGS) entry which is preliminary data.</text>
</comment>
<keyword evidence="2" id="KW-1185">Reference proteome</keyword>
<dbReference type="SUPFAM" id="SSF52540">
    <property type="entry name" value="P-loop containing nucleoside triphosphate hydrolases"/>
    <property type="match status" value="1"/>
</dbReference>
<accession>A0ABP6VCQ0</accession>
<proteinExistence type="predicted"/>
<dbReference type="Proteomes" id="UP001500707">
    <property type="component" value="Unassembled WGS sequence"/>
</dbReference>
<protein>
    <submittedName>
        <fullName evidence="1">ATP/GTP-binding protein</fullName>
    </submittedName>
</protein>
<gene>
    <name evidence="1" type="ORF">GCM10022295_10530</name>
</gene>
<sequence length="916" mass="100211">MEWLIPPWGARLPAHKIRVYPGGVSVGGRDPRALFGSNDRGIQVEEHFTNRQEQWEAVTDALAEHVRTVAAPGFDVEDLEAPRDNVLVFHGVGGIGKSTLSRKVEAALAHGEHRPTQWGEPVRVTGRVLPVRIDLARSAGTDFERVVLTVRLALAELGRPLPAFDLALRRYWDHVHPGESLEEFLRRGGLGRRFGKTVPQQMQSALADIAQAVLLPGTVGAVVGQVTSSVVRALRDHRASVRALAGCSRLADLLEAEPDLDALSYYTHLLAWELARLPADRAVLPVILLDTFEDVGDRVHRDLERLLQRVVWLMPNAFFVVTGRSRLQWAEDALHGQLDWTGPTAWPGLAVPSGPAADAASAGPAPRRQILIGDFSAEDCDDYLARRLTRDGTPVIALDVRAVVTARSHGLPLHLDLAVQRFLAIRRTGHEPRPADFDVDFPALISRTLSDLTPDERHVLRSVSLLDNFDVPLAARAAGMTYEAAALRLVERPFVRTDPHAVWPYHLHAVIRSTIRTADDRADDRWSSGDWARAAARAFDAIGERRAAAADGDRDLLVNCLRQGLRLARDFGLDLGWLAEAAWSYVGDSVWEPLAPPGPAHGTAPRTAADALVETLGALGRRQHEHRESTVARLTAVVDSGLLPPELRDMAVYYRAKAERDLGRSDDSRHGMCLVADGGGRLAPAARRGLAHLARLAGDFPTALRTAGTLGWAGRHHRILGDVWWVQGDMARAARSYEAAREEAEQHAVAGERATAQAQRAFTLAFADPAVAEDELVLAQQLLTGLDLRATRLTTRIAALVRDAGAAAAGLEDRARVLRAEAEVSGITAARLTLELALGFHHAVLDDRDRLTASLGRLRDLVAGDYAYYPDLVCFMAGRPLADGRPSRARWIDGEETTRARWRTLVTVRRAHLLGI</sequence>
<name>A0ABP6VCQ0_9ACTN</name>
<evidence type="ECO:0000313" key="1">
    <source>
        <dbReference type="EMBL" id="GAA3530517.1"/>
    </source>
</evidence>
<reference evidence="2" key="1">
    <citation type="journal article" date="2019" name="Int. J. Syst. Evol. Microbiol.">
        <title>The Global Catalogue of Microorganisms (GCM) 10K type strain sequencing project: providing services to taxonomists for standard genome sequencing and annotation.</title>
        <authorList>
            <consortium name="The Broad Institute Genomics Platform"/>
            <consortium name="The Broad Institute Genome Sequencing Center for Infectious Disease"/>
            <person name="Wu L."/>
            <person name="Ma J."/>
        </authorList>
    </citation>
    <scope>NUCLEOTIDE SEQUENCE [LARGE SCALE GENOMIC DNA]</scope>
    <source>
        <strain evidence="2">JCM 17656</strain>
    </source>
</reference>